<accession>A0ABQ5HRK0</accession>
<dbReference type="Gene3D" id="3.10.10.10">
    <property type="entry name" value="HIV Type 1 Reverse Transcriptase, subunit A, domain 1"/>
    <property type="match status" value="1"/>
</dbReference>
<keyword evidence="2" id="KW-0548">Nucleotidyltransferase</keyword>
<feature type="compositionally biased region" description="Basic and acidic residues" evidence="1">
    <location>
        <begin position="139"/>
        <end position="160"/>
    </location>
</feature>
<feature type="compositionally biased region" description="Low complexity" evidence="1">
    <location>
        <begin position="1"/>
        <end position="14"/>
    </location>
</feature>
<dbReference type="InterPro" id="IPR043502">
    <property type="entry name" value="DNA/RNA_pol_sf"/>
</dbReference>
<name>A0ABQ5HRK0_9ASTR</name>
<reference evidence="2" key="1">
    <citation type="journal article" date="2022" name="Int. J. Mol. Sci.">
        <title>Draft Genome of Tanacetum Coccineum: Genomic Comparison of Closely Related Tanacetum-Family Plants.</title>
        <authorList>
            <person name="Yamashiro T."/>
            <person name="Shiraishi A."/>
            <person name="Nakayama K."/>
            <person name="Satake H."/>
        </authorList>
    </citation>
    <scope>NUCLEOTIDE SEQUENCE</scope>
</reference>
<dbReference type="PANTHER" id="PTHR33240:SF15">
    <property type="entry name" value="GAG-PRO-LIKE PROTEIN"/>
    <property type="match status" value="1"/>
</dbReference>
<reference evidence="2" key="2">
    <citation type="submission" date="2022-01" db="EMBL/GenBank/DDBJ databases">
        <authorList>
            <person name="Yamashiro T."/>
            <person name="Shiraishi A."/>
            <person name="Satake H."/>
            <person name="Nakayama K."/>
        </authorList>
    </citation>
    <scope>NUCLEOTIDE SEQUENCE</scope>
</reference>
<dbReference type="GO" id="GO:0003964">
    <property type="term" value="F:RNA-directed DNA polymerase activity"/>
    <property type="evidence" value="ECO:0007669"/>
    <property type="project" value="UniProtKB-KW"/>
</dbReference>
<dbReference type="PANTHER" id="PTHR33240">
    <property type="entry name" value="OS08G0508500 PROTEIN"/>
    <property type="match status" value="1"/>
</dbReference>
<evidence type="ECO:0000313" key="2">
    <source>
        <dbReference type="EMBL" id="GJT89768.1"/>
    </source>
</evidence>
<dbReference type="Gene3D" id="2.40.70.10">
    <property type="entry name" value="Acid Proteases"/>
    <property type="match status" value="1"/>
</dbReference>
<dbReference type="EMBL" id="BQNB010019859">
    <property type="protein sequence ID" value="GJT89768.1"/>
    <property type="molecule type" value="Genomic_DNA"/>
</dbReference>
<organism evidence="2 3">
    <name type="scientific">Tanacetum coccineum</name>
    <dbReference type="NCBI Taxonomy" id="301880"/>
    <lineage>
        <taxon>Eukaryota</taxon>
        <taxon>Viridiplantae</taxon>
        <taxon>Streptophyta</taxon>
        <taxon>Embryophyta</taxon>
        <taxon>Tracheophyta</taxon>
        <taxon>Spermatophyta</taxon>
        <taxon>Magnoliopsida</taxon>
        <taxon>eudicotyledons</taxon>
        <taxon>Gunneridae</taxon>
        <taxon>Pentapetalae</taxon>
        <taxon>asterids</taxon>
        <taxon>campanulids</taxon>
        <taxon>Asterales</taxon>
        <taxon>Asteraceae</taxon>
        <taxon>Asteroideae</taxon>
        <taxon>Anthemideae</taxon>
        <taxon>Anthemidinae</taxon>
        <taxon>Tanacetum</taxon>
    </lineage>
</organism>
<keyword evidence="2" id="KW-0695">RNA-directed DNA polymerase</keyword>
<proteinExistence type="predicted"/>
<feature type="region of interest" description="Disordered" evidence="1">
    <location>
        <begin position="82"/>
        <end position="170"/>
    </location>
</feature>
<evidence type="ECO:0000256" key="1">
    <source>
        <dbReference type="SAM" id="MobiDB-lite"/>
    </source>
</evidence>
<feature type="compositionally biased region" description="Basic residues" evidence="1">
    <location>
        <begin position="161"/>
        <end position="170"/>
    </location>
</feature>
<feature type="region of interest" description="Disordered" evidence="1">
    <location>
        <begin position="1"/>
        <end position="38"/>
    </location>
</feature>
<dbReference type="SUPFAM" id="SSF56672">
    <property type="entry name" value="DNA/RNA polymerases"/>
    <property type="match status" value="1"/>
</dbReference>
<dbReference type="Proteomes" id="UP001151760">
    <property type="component" value="Unassembled WGS sequence"/>
</dbReference>
<evidence type="ECO:0000313" key="3">
    <source>
        <dbReference type="Proteomes" id="UP001151760"/>
    </source>
</evidence>
<gene>
    <name evidence="2" type="ORF">Tco_1078613</name>
</gene>
<sequence>MSTRSSPSPTTNTSAMRNTVGRGKEKSQENLNEPASDAALREFCDKNYNKLLPILAEKMHQEKVQQEKLKAVKACLNFEETSQYSELGAPSRRIDGMSAYSGSLRRQSHHSSRGDTESYYQSSRSGGTEPAPKRHHDRKTYSRIEGRMSESEDSAGEHWKSKSKKQRSWRMRTYPNHGHVKTYDGSEDLEDHLKIFQAAAKQKKCIKDPVEIHHIKQREGGSTKDFVRRFKTETRNVKGAPEVMRISGFMHGITNPELIKRLHNKIPKSVDEMWKITTSFLRGEVAAGNLERKKTFSPWKQQDVGHRQNFKKGGFKNQQRLEKRQDRFALLTKTPKEILALDKGKFKPPPPMTTPLEKRNASKFCEFHREVGHTTDECMHLKRQIEEMLKAGKLSHLIKELKQNNGKDQAKVAKKGEAAGKDKPLAILMVQTGRKIAKQRITQTFSPETMISFPPLGEEDGTEGPMVIEAEVGGHLVHRMYVDGGASSEILYEHCFNQLRPEIKNQMVPATTYLVGFSGEIIWPLGQVSLLVKIGDEEHSTSAWMNFMVVRSHSPYNGIIGRPGVRRIKAIPSTAHGMLKFPVTGGTVTLRSSRIIPLECAMISGPRTQQPVVDQGTEEKIQVAIHLEYPEQTIAICSTLTEEVRKKLCGLLRQNLDIFAWKPADMTWVPRHIAEHRLNVREGCFPVRQKKRGQASQRNKAICEEVEKLINAGIMKEVYYHSWLSNPVMVKKHDNSWRMCVDFKDLNKACPKDGYPLPKID</sequence>
<keyword evidence="2" id="KW-0808">Transferase</keyword>
<protein>
    <submittedName>
        <fullName evidence="2">Reverse transcriptase domain-containing protein</fullName>
    </submittedName>
</protein>
<keyword evidence="3" id="KW-1185">Reference proteome</keyword>
<comment type="caution">
    <text evidence="2">The sequence shown here is derived from an EMBL/GenBank/DDBJ whole genome shotgun (WGS) entry which is preliminary data.</text>
</comment>
<dbReference type="InterPro" id="IPR021109">
    <property type="entry name" value="Peptidase_aspartic_dom_sf"/>
</dbReference>